<protein>
    <submittedName>
        <fullName evidence="1">Uncharacterized protein</fullName>
    </submittedName>
</protein>
<organism evidence="1 2">
    <name type="scientific">Nostoc paludosum FACHB-159</name>
    <dbReference type="NCBI Taxonomy" id="2692908"/>
    <lineage>
        <taxon>Bacteria</taxon>
        <taxon>Bacillati</taxon>
        <taxon>Cyanobacteriota</taxon>
        <taxon>Cyanophyceae</taxon>
        <taxon>Nostocales</taxon>
        <taxon>Nostocaceae</taxon>
        <taxon>Nostoc</taxon>
    </lineage>
</organism>
<evidence type="ECO:0000313" key="2">
    <source>
        <dbReference type="Proteomes" id="UP000637383"/>
    </source>
</evidence>
<proteinExistence type="predicted"/>
<comment type="caution">
    <text evidence="1">The sequence shown here is derived from an EMBL/GenBank/DDBJ whole genome shotgun (WGS) entry which is preliminary data.</text>
</comment>
<evidence type="ECO:0000313" key="1">
    <source>
        <dbReference type="EMBL" id="MBD2739919.1"/>
    </source>
</evidence>
<sequence length="54" mass="6326">MTHTPNTRLDRIEAILDRVAVQQQINTQAIAQLTSVQWRKLLEYEAEYWELVAA</sequence>
<dbReference type="Proteomes" id="UP000637383">
    <property type="component" value="Unassembled WGS sequence"/>
</dbReference>
<reference evidence="1 2" key="1">
    <citation type="journal article" date="2020" name="ISME J.">
        <title>Comparative genomics reveals insights into cyanobacterial evolution and habitat adaptation.</title>
        <authorList>
            <person name="Chen M.Y."/>
            <person name="Teng W.K."/>
            <person name="Zhao L."/>
            <person name="Hu C.X."/>
            <person name="Zhou Y.K."/>
            <person name="Han B.P."/>
            <person name="Song L.R."/>
            <person name="Shu W.S."/>
        </authorList>
    </citation>
    <scope>NUCLEOTIDE SEQUENCE [LARGE SCALE GENOMIC DNA]</scope>
    <source>
        <strain evidence="1 2">FACHB-159</strain>
    </source>
</reference>
<dbReference type="RefSeq" id="WP_190960391.1">
    <property type="nucleotide sequence ID" value="NZ_JACJTU010000140.1"/>
</dbReference>
<name>A0ABR8KMI9_9NOSO</name>
<dbReference type="EMBL" id="JACJTU010000140">
    <property type="protein sequence ID" value="MBD2739919.1"/>
    <property type="molecule type" value="Genomic_DNA"/>
</dbReference>
<gene>
    <name evidence="1" type="ORF">H6H03_39875</name>
</gene>
<keyword evidence="2" id="KW-1185">Reference proteome</keyword>
<accession>A0ABR8KMI9</accession>